<dbReference type="AlphaFoldDB" id="A0A7G9FMD7"/>
<organism evidence="1 2">
    <name type="scientific">Wujia chipingensis</name>
    <dbReference type="NCBI Taxonomy" id="2763670"/>
    <lineage>
        <taxon>Bacteria</taxon>
        <taxon>Bacillati</taxon>
        <taxon>Bacillota</taxon>
        <taxon>Clostridia</taxon>
        <taxon>Lachnospirales</taxon>
        <taxon>Lachnospiraceae</taxon>
        <taxon>Wujia</taxon>
    </lineage>
</organism>
<sequence>MEKFLTFIREHVREIAGKLPWNKMAASTQKDASISPEVMDAIIAWIVDTRLYLFYDRELQHFGMEPRSCMMERVLDVLELPESCLDDTWKDLIYLIVAYRNSGDAALQDKAREAVWLLSDVVDNHRRYPFFTKEKIDMKIESIQQCEDSFPAQLRKKVAMQDAYLNLRPKDLIACLGDADAESRRILETCAWKGTIGYEISDIDEIEIGGGFDDESRIEYCEHIYAMLIAPFAVWLAKTGYKPDDAFFKKTLL</sequence>
<proteinExistence type="predicted"/>
<reference evidence="1 2" key="1">
    <citation type="submission" date="2020-08" db="EMBL/GenBank/DDBJ databases">
        <authorList>
            <person name="Liu C."/>
            <person name="Sun Q."/>
        </authorList>
    </citation>
    <scope>NUCLEOTIDE SEQUENCE [LARGE SCALE GENOMIC DNA]</scope>
    <source>
        <strain evidence="1 2">NSJ-4</strain>
    </source>
</reference>
<accession>A0A7G9FMD7</accession>
<dbReference type="RefSeq" id="WP_249321324.1">
    <property type="nucleotide sequence ID" value="NZ_CP060632.1"/>
</dbReference>
<evidence type="ECO:0000313" key="1">
    <source>
        <dbReference type="EMBL" id="QNL99718.1"/>
    </source>
</evidence>
<dbReference type="EMBL" id="CP060632">
    <property type="protein sequence ID" value="QNL99718.1"/>
    <property type="molecule type" value="Genomic_DNA"/>
</dbReference>
<evidence type="ECO:0000313" key="2">
    <source>
        <dbReference type="Proteomes" id="UP000515819"/>
    </source>
</evidence>
<gene>
    <name evidence="1" type="ORF">H9Q76_13600</name>
</gene>
<name>A0A7G9FMD7_9FIRM</name>
<keyword evidence="2" id="KW-1185">Reference proteome</keyword>
<protein>
    <submittedName>
        <fullName evidence="1">Uncharacterized protein</fullName>
    </submittedName>
</protein>
<dbReference type="KEGG" id="wcp:H9Q76_13600"/>
<dbReference type="Proteomes" id="UP000515819">
    <property type="component" value="Chromosome"/>
</dbReference>